<name>A0A366FIB9_9HYPH</name>
<evidence type="ECO:0000313" key="2">
    <source>
        <dbReference type="EMBL" id="RBP14433.1"/>
    </source>
</evidence>
<protein>
    <recommendedName>
        <fullName evidence="4">DUF4239 domain-containing protein</fullName>
    </recommendedName>
</protein>
<comment type="caution">
    <text evidence="2">The sequence shown here is derived from an EMBL/GenBank/DDBJ whole genome shotgun (WGS) entry which is preliminary data.</text>
</comment>
<proteinExistence type="predicted"/>
<evidence type="ECO:0000313" key="3">
    <source>
        <dbReference type="Proteomes" id="UP000253529"/>
    </source>
</evidence>
<dbReference type="InterPro" id="IPR025333">
    <property type="entry name" value="DUF4239"/>
</dbReference>
<evidence type="ECO:0000256" key="1">
    <source>
        <dbReference type="SAM" id="Phobius"/>
    </source>
</evidence>
<dbReference type="OrthoDB" id="272864at2"/>
<organism evidence="2 3">
    <name type="scientific">Roseiarcus fermentans</name>
    <dbReference type="NCBI Taxonomy" id="1473586"/>
    <lineage>
        <taxon>Bacteria</taxon>
        <taxon>Pseudomonadati</taxon>
        <taxon>Pseudomonadota</taxon>
        <taxon>Alphaproteobacteria</taxon>
        <taxon>Hyphomicrobiales</taxon>
        <taxon>Roseiarcaceae</taxon>
        <taxon>Roseiarcus</taxon>
    </lineage>
</organism>
<keyword evidence="3" id="KW-1185">Reference proteome</keyword>
<dbReference type="AlphaFoldDB" id="A0A366FIB9"/>
<feature type="transmembrane region" description="Helical" evidence="1">
    <location>
        <begin position="209"/>
        <end position="228"/>
    </location>
</feature>
<feature type="transmembrane region" description="Helical" evidence="1">
    <location>
        <begin position="184"/>
        <end position="203"/>
    </location>
</feature>
<dbReference type="Pfam" id="PF14023">
    <property type="entry name" value="Bestrophin-like"/>
    <property type="match status" value="1"/>
</dbReference>
<keyword evidence="1" id="KW-0812">Transmembrane</keyword>
<feature type="transmembrane region" description="Helical" evidence="1">
    <location>
        <begin position="49"/>
        <end position="67"/>
    </location>
</feature>
<evidence type="ECO:0008006" key="4">
    <source>
        <dbReference type="Google" id="ProtNLM"/>
    </source>
</evidence>
<dbReference type="EMBL" id="QNRK01000009">
    <property type="protein sequence ID" value="RBP14433.1"/>
    <property type="molecule type" value="Genomic_DNA"/>
</dbReference>
<keyword evidence="1" id="KW-1133">Transmembrane helix</keyword>
<keyword evidence="1" id="KW-0472">Membrane</keyword>
<accession>A0A366FIB9</accession>
<dbReference type="RefSeq" id="WP_113889106.1">
    <property type="nucleotide sequence ID" value="NZ_QNRK01000009.1"/>
</dbReference>
<dbReference type="PROSITE" id="PS51257">
    <property type="entry name" value="PROKAR_LIPOPROTEIN"/>
    <property type="match status" value="1"/>
</dbReference>
<reference evidence="2 3" key="1">
    <citation type="submission" date="2018-06" db="EMBL/GenBank/DDBJ databases">
        <title>Genomic Encyclopedia of Type Strains, Phase IV (KMG-IV): sequencing the most valuable type-strain genomes for metagenomic binning, comparative biology and taxonomic classification.</title>
        <authorList>
            <person name="Goeker M."/>
        </authorList>
    </citation>
    <scope>NUCLEOTIDE SEQUENCE [LARGE SCALE GENOMIC DNA]</scope>
    <source>
        <strain evidence="2 3">DSM 24875</strain>
    </source>
</reference>
<gene>
    <name evidence="2" type="ORF">DFR50_109187</name>
</gene>
<dbReference type="Proteomes" id="UP000253529">
    <property type="component" value="Unassembled WGS sequence"/>
</dbReference>
<sequence length="253" mass="27171">MQWLVDRPPLFFVTMLALFVGCTTVGVFARIHGHRLTSAERAEFDLVRNAMFTLLGLIIGFAISMAVNRYDLRKTLEEAEANAIGTEYLRLDFLPPETAAKTRALLRTYAGQRIAYYVVLDTDAMAQNAQETAKTAAALWAAIGPDVAARPTPLAALAASGMNDVLNAYGYTVAAWRNRLPVEVWLLLIAVAAGCNFLIGFGAEKLSSATHAILPIAASLAVLLIADVEGPGNGFVRVHPDNLIDAAASMRAP</sequence>
<feature type="transmembrane region" description="Helical" evidence="1">
    <location>
        <begin position="9"/>
        <end position="29"/>
    </location>
</feature>